<keyword evidence="1" id="KW-0472">Membrane</keyword>
<dbReference type="Proteomes" id="UP000318053">
    <property type="component" value="Unassembled WGS sequence"/>
</dbReference>
<gene>
    <name evidence="2" type="primary">yidD</name>
    <name evidence="2" type="ORF">CA85_06320</name>
</gene>
<dbReference type="AlphaFoldDB" id="A0A5C5YKF9"/>
<reference evidence="2 3" key="1">
    <citation type="submission" date="2019-02" db="EMBL/GenBank/DDBJ databases">
        <title>Deep-cultivation of Planctomycetes and their phenomic and genomic characterization uncovers novel biology.</title>
        <authorList>
            <person name="Wiegand S."/>
            <person name="Jogler M."/>
            <person name="Boedeker C."/>
            <person name="Pinto D."/>
            <person name="Vollmers J."/>
            <person name="Rivas-Marin E."/>
            <person name="Kohn T."/>
            <person name="Peeters S.H."/>
            <person name="Heuer A."/>
            <person name="Rast P."/>
            <person name="Oberbeckmann S."/>
            <person name="Bunk B."/>
            <person name="Jeske O."/>
            <person name="Meyerdierks A."/>
            <person name="Storesund J.E."/>
            <person name="Kallscheuer N."/>
            <person name="Luecker S."/>
            <person name="Lage O.M."/>
            <person name="Pohl T."/>
            <person name="Merkel B.J."/>
            <person name="Hornburger P."/>
            <person name="Mueller R.-W."/>
            <person name="Bruemmer F."/>
            <person name="Labrenz M."/>
            <person name="Spormann A.M."/>
            <person name="Op Den Camp H."/>
            <person name="Overmann J."/>
            <person name="Amann R."/>
            <person name="Jetten M.S.M."/>
            <person name="Mascher T."/>
            <person name="Medema M.H."/>
            <person name="Devos D.P."/>
            <person name="Kaster A.-K."/>
            <person name="Ovreas L."/>
            <person name="Rohde M."/>
            <person name="Galperin M.Y."/>
            <person name="Jogler C."/>
        </authorList>
    </citation>
    <scope>NUCLEOTIDE SEQUENCE [LARGE SCALE GENOMIC DNA]</scope>
    <source>
        <strain evidence="2 3">CA85</strain>
    </source>
</reference>
<dbReference type="HAMAP" id="MF_00386">
    <property type="entry name" value="UPF0161_YidD"/>
    <property type="match status" value="1"/>
</dbReference>
<protein>
    <recommendedName>
        <fullName evidence="1">Putative membrane protein insertion efficiency factor</fullName>
    </recommendedName>
</protein>
<evidence type="ECO:0000313" key="2">
    <source>
        <dbReference type="EMBL" id="TWT75341.1"/>
    </source>
</evidence>
<name>A0A5C5YKF9_9BACT</name>
<dbReference type="SMART" id="SM01234">
    <property type="entry name" value="Haemolytic"/>
    <property type="match status" value="1"/>
</dbReference>
<evidence type="ECO:0000313" key="3">
    <source>
        <dbReference type="Proteomes" id="UP000318053"/>
    </source>
</evidence>
<dbReference type="OrthoDB" id="9801753at2"/>
<comment type="subcellular location">
    <subcellularLocation>
        <location evidence="1">Cell membrane</location>
        <topology evidence="1">Peripheral membrane protein</topology>
        <orientation evidence="1">Cytoplasmic side</orientation>
    </subcellularLocation>
</comment>
<keyword evidence="3" id="KW-1185">Reference proteome</keyword>
<dbReference type="EMBL" id="SJPK01000001">
    <property type="protein sequence ID" value="TWT75341.1"/>
    <property type="molecule type" value="Genomic_DNA"/>
</dbReference>
<dbReference type="NCBIfam" id="TIGR00278">
    <property type="entry name" value="membrane protein insertion efficiency factor YidD"/>
    <property type="match status" value="1"/>
</dbReference>
<comment type="caution">
    <text evidence="2">The sequence shown here is derived from an EMBL/GenBank/DDBJ whole genome shotgun (WGS) entry which is preliminary data.</text>
</comment>
<dbReference type="InterPro" id="IPR002696">
    <property type="entry name" value="Membr_insert_effic_factor_YidD"/>
</dbReference>
<dbReference type="PANTHER" id="PTHR33383">
    <property type="entry name" value="MEMBRANE PROTEIN INSERTION EFFICIENCY FACTOR-RELATED"/>
    <property type="match status" value="1"/>
</dbReference>
<comment type="similarity">
    <text evidence="1">Belongs to the UPF0161 family.</text>
</comment>
<comment type="function">
    <text evidence="1">Could be involved in insertion of integral membrane proteins into the membrane.</text>
</comment>
<dbReference type="RefSeq" id="WP_146389778.1">
    <property type="nucleotide sequence ID" value="NZ_SJPK01000001.1"/>
</dbReference>
<organism evidence="2 3">
    <name type="scientific">Allorhodopirellula solitaria</name>
    <dbReference type="NCBI Taxonomy" id="2527987"/>
    <lineage>
        <taxon>Bacteria</taxon>
        <taxon>Pseudomonadati</taxon>
        <taxon>Planctomycetota</taxon>
        <taxon>Planctomycetia</taxon>
        <taxon>Pirellulales</taxon>
        <taxon>Pirellulaceae</taxon>
        <taxon>Allorhodopirellula</taxon>
    </lineage>
</organism>
<keyword evidence="1" id="KW-1003">Cell membrane</keyword>
<evidence type="ECO:0000256" key="1">
    <source>
        <dbReference type="HAMAP-Rule" id="MF_00386"/>
    </source>
</evidence>
<accession>A0A5C5YKF9</accession>
<sequence length="96" mass="10959">MDGDENQEHSKPTRSWLPRWLRRGLRRVLAQCLILMIRVYQTCISPLLGPSCRFTPTCSSYAIGAIRKHGPIRGSWAAVKRICRCHPWNPGGYDPP</sequence>
<dbReference type="GO" id="GO:0005886">
    <property type="term" value="C:plasma membrane"/>
    <property type="evidence" value="ECO:0007669"/>
    <property type="project" value="UniProtKB-SubCell"/>
</dbReference>
<dbReference type="PANTHER" id="PTHR33383:SF1">
    <property type="entry name" value="MEMBRANE PROTEIN INSERTION EFFICIENCY FACTOR-RELATED"/>
    <property type="match status" value="1"/>
</dbReference>
<dbReference type="Pfam" id="PF01809">
    <property type="entry name" value="YidD"/>
    <property type="match status" value="1"/>
</dbReference>
<proteinExistence type="inferred from homology"/>